<organism evidence="1 2">
    <name type="scientific">Limosilactobacillus gastricus DSM 16045</name>
    <dbReference type="NCBI Taxonomy" id="1423749"/>
    <lineage>
        <taxon>Bacteria</taxon>
        <taxon>Bacillati</taxon>
        <taxon>Bacillota</taxon>
        <taxon>Bacilli</taxon>
        <taxon>Lactobacillales</taxon>
        <taxon>Lactobacillaceae</taxon>
        <taxon>Limosilactobacillus</taxon>
    </lineage>
</organism>
<keyword evidence="2" id="KW-1185">Reference proteome</keyword>
<dbReference type="AlphaFoldDB" id="A0A0R1V737"/>
<accession>A0A0R1V737</accession>
<dbReference type="RefSeq" id="WP_056937700.1">
    <property type="nucleotide sequence ID" value="NZ_AZFN01000019.1"/>
</dbReference>
<comment type="caution">
    <text evidence="1">The sequence shown here is derived from an EMBL/GenBank/DDBJ whole genome shotgun (WGS) entry which is preliminary data.</text>
</comment>
<dbReference type="PATRIC" id="fig|1423749.3.peg.682"/>
<dbReference type="Proteomes" id="UP000051739">
    <property type="component" value="Unassembled WGS sequence"/>
</dbReference>
<proteinExistence type="predicted"/>
<gene>
    <name evidence="1" type="ORF">FC60_GL000676</name>
</gene>
<evidence type="ECO:0000313" key="1">
    <source>
        <dbReference type="EMBL" id="KRM01319.1"/>
    </source>
</evidence>
<reference evidence="1 2" key="1">
    <citation type="journal article" date="2015" name="Genome Announc.">
        <title>Expanding the biotechnology potential of lactobacilli through comparative genomics of 213 strains and associated genera.</title>
        <authorList>
            <person name="Sun Z."/>
            <person name="Harris H.M."/>
            <person name="McCann A."/>
            <person name="Guo C."/>
            <person name="Argimon S."/>
            <person name="Zhang W."/>
            <person name="Yang X."/>
            <person name="Jeffery I.B."/>
            <person name="Cooney J.C."/>
            <person name="Kagawa T.F."/>
            <person name="Liu W."/>
            <person name="Song Y."/>
            <person name="Salvetti E."/>
            <person name="Wrobel A."/>
            <person name="Rasinkangas P."/>
            <person name="Parkhill J."/>
            <person name="Rea M.C."/>
            <person name="O'Sullivan O."/>
            <person name="Ritari J."/>
            <person name="Douillard F.P."/>
            <person name="Paul Ross R."/>
            <person name="Yang R."/>
            <person name="Briner A.E."/>
            <person name="Felis G.E."/>
            <person name="de Vos W.M."/>
            <person name="Barrangou R."/>
            <person name="Klaenhammer T.R."/>
            <person name="Caufield P.W."/>
            <person name="Cui Y."/>
            <person name="Zhang H."/>
            <person name="O'Toole P.W."/>
        </authorList>
    </citation>
    <scope>NUCLEOTIDE SEQUENCE [LARGE SCALE GENOMIC DNA]</scope>
    <source>
        <strain evidence="1 2">DSM 16045</strain>
    </source>
</reference>
<dbReference type="EMBL" id="AZFN01000019">
    <property type="protein sequence ID" value="KRM01319.1"/>
    <property type="molecule type" value="Genomic_DNA"/>
</dbReference>
<name>A0A0R1V737_9LACO</name>
<sequence length="101" mass="11990">MGHQLNYYQQLFNQRVTQLFKPVSNTVYQIEVSYYPLFDCYNIAFTTNNLKKPAISTIIVIQLQHAGPKDFQKLLKMIQAEWHFQIKIMTPLPKINDKKDR</sequence>
<evidence type="ECO:0000313" key="2">
    <source>
        <dbReference type="Proteomes" id="UP000051739"/>
    </source>
</evidence>
<protein>
    <submittedName>
        <fullName evidence="1">Uncharacterized protein</fullName>
    </submittedName>
</protein>